<reference evidence="1" key="1">
    <citation type="journal article" date="2019" name="Sci. Rep.">
        <title>Draft genome of Tanacetum cinerariifolium, the natural source of mosquito coil.</title>
        <authorList>
            <person name="Yamashiro T."/>
            <person name="Shiraishi A."/>
            <person name="Satake H."/>
            <person name="Nakayama K."/>
        </authorList>
    </citation>
    <scope>NUCLEOTIDE SEQUENCE</scope>
</reference>
<sequence>MARQQAWGGIVDRVKKKFSKWKIKMLFIRGRLTLVKSILGSLPIYNFSIFKVPKCVLNELEGIRKKFFNGHVQVKEYQEKDKIESKPDKNGKRGEARKIFKQLQ</sequence>
<comment type="caution">
    <text evidence="1">The sequence shown here is derived from an EMBL/GenBank/DDBJ whole genome shotgun (WGS) entry which is preliminary data.</text>
</comment>
<proteinExistence type="predicted"/>
<keyword evidence="1" id="KW-0808">Transferase</keyword>
<organism evidence="1">
    <name type="scientific">Tanacetum cinerariifolium</name>
    <name type="common">Dalmatian daisy</name>
    <name type="synonym">Chrysanthemum cinerariifolium</name>
    <dbReference type="NCBI Taxonomy" id="118510"/>
    <lineage>
        <taxon>Eukaryota</taxon>
        <taxon>Viridiplantae</taxon>
        <taxon>Streptophyta</taxon>
        <taxon>Embryophyta</taxon>
        <taxon>Tracheophyta</taxon>
        <taxon>Spermatophyta</taxon>
        <taxon>Magnoliopsida</taxon>
        <taxon>eudicotyledons</taxon>
        <taxon>Gunneridae</taxon>
        <taxon>Pentapetalae</taxon>
        <taxon>asterids</taxon>
        <taxon>campanulids</taxon>
        <taxon>Asterales</taxon>
        <taxon>Asteraceae</taxon>
        <taxon>Asteroideae</taxon>
        <taxon>Anthemideae</taxon>
        <taxon>Anthemidinae</taxon>
        <taxon>Tanacetum</taxon>
    </lineage>
</organism>
<keyword evidence="1" id="KW-0548">Nucleotidyltransferase</keyword>
<gene>
    <name evidence="1" type="ORF">Tci_690079</name>
</gene>
<keyword evidence="1" id="KW-0695">RNA-directed DNA polymerase</keyword>
<name>A0A699KZ76_TANCI</name>
<protein>
    <submittedName>
        <fullName evidence="1">RNA-directed DNA polymerase, eukaryota</fullName>
    </submittedName>
</protein>
<evidence type="ECO:0000313" key="1">
    <source>
        <dbReference type="EMBL" id="GFB18108.1"/>
    </source>
</evidence>
<dbReference type="PANTHER" id="PTHR33116">
    <property type="entry name" value="REVERSE TRANSCRIPTASE ZINC-BINDING DOMAIN-CONTAINING PROTEIN-RELATED-RELATED"/>
    <property type="match status" value="1"/>
</dbReference>
<dbReference type="PANTHER" id="PTHR33116:SF79">
    <property type="entry name" value="REVERSE TRANSCRIPTASE DOMAIN, ZINC FINGER, CCHC-TYPE-RELATED"/>
    <property type="match status" value="1"/>
</dbReference>
<dbReference type="GO" id="GO:0003964">
    <property type="term" value="F:RNA-directed DNA polymerase activity"/>
    <property type="evidence" value="ECO:0007669"/>
    <property type="project" value="UniProtKB-KW"/>
</dbReference>
<dbReference type="EMBL" id="BKCJ010569629">
    <property type="protein sequence ID" value="GFB18108.1"/>
    <property type="molecule type" value="Genomic_DNA"/>
</dbReference>
<accession>A0A699KZ76</accession>
<dbReference type="AlphaFoldDB" id="A0A699KZ76"/>